<feature type="transmembrane region" description="Helical" evidence="1">
    <location>
        <begin position="129"/>
        <end position="150"/>
    </location>
</feature>
<keyword evidence="1" id="KW-0472">Membrane</keyword>
<dbReference type="Proteomes" id="UP000231669">
    <property type="component" value="Unassembled WGS sequence"/>
</dbReference>
<accession>A0A2M6YEY1</accession>
<evidence type="ECO:0008006" key="4">
    <source>
        <dbReference type="Google" id="ProtNLM"/>
    </source>
</evidence>
<protein>
    <recommendedName>
        <fullName evidence="4">tRNA/rRNA methyltransferase SpoU type domain-containing protein</fullName>
    </recommendedName>
</protein>
<evidence type="ECO:0000313" key="3">
    <source>
        <dbReference type="Proteomes" id="UP000231669"/>
    </source>
</evidence>
<reference evidence="3" key="1">
    <citation type="submission" date="2017-09" db="EMBL/GenBank/DDBJ databases">
        <title>Depth-based differentiation of microbial function through sediment-hosted aquifers and enrichment of novel symbionts in the deep terrestrial subsurface.</title>
        <authorList>
            <person name="Probst A.J."/>
            <person name="Ladd B."/>
            <person name="Jarett J.K."/>
            <person name="Geller-Mcgrath D.E."/>
            <person name="Sieber C.M.K."/>
            <person name="Emerson J.B."/>
            <person name="Anantharaman K."/>
            <person name="Thomas B.C."/>
            <person name="Malmstrom R."/>
            <person name="Stieglmeier M."/>
            <person name="Klingl A."/>
            <person name="Woyke T."/>
            <person name="Ryan C.M."/>
            <person name="Banfield J.F."/>
        </authorList>
    </citation>
    <scope>NUCLEOTIDE SEQUENCE [LARGE SCALE GENOMIC DNA]</scope>
</reference>
<dbReference type="AlphaFoldDB" id="A0A2M6YEY1"/>
<evidence type="ECO:0000256" key="1">
    <source>
        <dbReference type="SAM" id="Phobius"/>
    </source>
</evidence>
<gene>
    <name evidence="2" type="ORF">COT08_00580</name>
</gene>
<keyword evidence="1" id="KW-1133">Transmembrane helix</keyword>
<keyword evidence="1" id="KW-0812">Transmembrane</keyword>
<comment type="caution">
    <text evidence="2">The sequence shown here is derived from an EMBL/GenBank/DDBJ whole genome shotgun (WGS) entry which is preliminary data.</text>
</comment>
<proteinExistence type="predicted"/>
<organism evidence="2 3">
    <name type="scientific">Candidatus Woesebacteria bacterium CG07_land_8_20_14_0_80_44_9</name>
    <dbReference type="NCBI Taxonomy" id="1975058"/>
    <lineage>
        <taxon>Bacteria</taxon>
        <taxon>Candidatus Woeseibacteriota</taxon>
    </lineage>
</organism>
<sequence length="159" mass="18451">MIGVVIHLEDRWNYAQSDRDIEIMQMFHESAKGLNVDLFIVIDKTTEGMVYKLPVDIKCEVYKTLDEALQNYPDYTKLYFEHTNAISAGIEHISLDELIHPKDNILYIFGGDEKGLNFSDIKLGKNDKIISILISRYILWTIVAMTIALYDRYIKLSKE</sequence>
<dbReference type="EMBL" id="PEXE01000013">
    <property type="protein sequence ID" value="PIU28728.1"/>
    <property type="molecule type" value="Genomic_DNA"/>
</dbReference>
<evidence type="ECO:0000313" key="2">
    <source>
        <dbReference type="EMBL" id="PIU28728.1"/>
    </source>
</evidence>
<name>A0A2M6YEY1_9BACT</name>